<evidence type="ECO:0000313" key="2">
    <source>
        <dbReference type="Proteomes" id="UP000646548"/>
    </source>
</evidence>
<reference evidence="1" key="1">
    <citation type="journal article" name="BMC Genomics">
        <title>Long-read sequencing and de novo genome assembly of marine medaka (Oryzias melastigma).</title>
        <authorList>
            <person name="Liang P."/>
            <person name="Saqib H.S.A."/>
            <person name="Ni X."/>
            <person name="Shen Y."/>
        </authorList>
    </citation>
    <scope>NUCLEOTIDE SEQUENCE</scope>
    <source>
        <strain evidence="1">Bigg-433</strain>
    </source>
</reference>
<name>A0A834BYF1_ORYME</name>
<proteinExistence type="predicted"/>
<sequence>MKIHTVGLLVGSLPQTIPSSNAEGITCSGDHDAFHLLSVGVSVVAVYHHRSRSNLQAGPDWSLVM</sequence>
<dbReference type="AlphaFoldDB" id="A0A834BYF1"/>
<protein>
    <submittedName>
        <fullName evidence="1">Uncharacterized protein</fullName>
    </submittedName>
</protein>
<comment type="caution">
    <text evidence="1">The sequence shown here is derived from an EMBL/GenBank/DDBJ whole genome shotgun (WGS) entry which is preliminary data.</text>
</comment>
<organism evidence="1 2">
    <name type="scientific">Oryzias melastigma</name>
    <name type="common">Marine medaka</name>
    <dbReference type="NCBI Taxonomy" id="30732"/>
    <lineage>
        <taxon>Eukaryota</taxon>
        <taxon>Metazoa</taxon>
        <taxon>Chordata</taxon>
        <taxon>Craniata</taxon>
        <taxon>Vertebrata</taxon>
        <taxon>Euteleostomi</taxon>
        <taxon>Actinopterygii</taxon>
        <taxon>Neopterygii</taxon>
        <taxon>Teleostei</taxon>
        <taxon>Neoteleostei</taxon>
        <taxon>Acanthomorphata</taxon>
        <taxon>Ovalentaria</taxon>
        <taxon>Atherinomorphae</taxon>
        <taxon>Beloniformes</taxon>
        <taxon>Adrianichthyidae</taxon>
        <taxon>Oryziinae</taxon>
        <taxon>Oryzias</taxon>
    </lineage>
</organism>
<dbReference type="Proteomes" id="UP000646548">
    <property type="component" value="Unassembled WGS sequence"/>
</dbReference>
<evidence type="ECO:0000313" key="1">
    <source>
        <dbReference type="EMBL" id="KAF6719637.1"/>
    </source>
</evidence>
<dbReference type="EMBL" id="WKFB01000579">
    <property type="protein sequence ID" value="KAF6719637.1"/>
    <property type="molecule type" value="Genomic_DNA"/>
</dbReference>
<gene>
    <name evidence="1" type="ORF">FQA47_020133</name>
</gene>
<accession>A0A834BYF1</accession>